<dbReference type="EMBL" id="CM039435">
    <property type="protein sequence ID" value="KAI4318282.1"/>
    <property type="molecule type" value="Genomic_DNA"/>
</dbReference>
<gene>
    <name evidence="1" type="ORF">L6164_026070</name>
</gene>
<comment type="caution">
    <text evidence="1">The sequence shown here is derived from an EMBL/GenBank/DDBJ whole genome shotgun (WGS) entry which is preliminary data.</text>
</comment>
<keyword evidence="2" id="KW-1185">Reference proteome</keyword>
<accession>A0ACB9M2I0</accession>
<proteinExistence type="predicted"/>
<reference evidence="1 2" key="1">
    <citation type="journal article" date="2022" name="DNA Res.">
        <title>Chromosomal-level genome assembly of the orchid tree Bauhinia variegata (Leguminosae; Cercidoideae) supports the allotetraploid origin hypothesis of Bauhinia.</title>
        <authorList>
            <person name="Zhong Y."/>
            <person name="Chen Y."/>
            <person name="Zheng D."/>
            <person name="Pang J."/>
            <person name="Liu Y."/>
            <person name="Luo S."/>
            <person name="Meng S."/>
            <person name="Qian L."/>
            <person name="Wei D."/>
            <person name="Dai S."/>
            <person name="Zhou R."/>
        </authorList>
    </citation>
    <scope>NUCLEOTIDE SEQUENCE [LARGE SCALE GENOMIC DNA]</scope>
    <source>
        <strain evidence="1">BV-YZ2020</strain>
    </source>
</reference>
<organism evidence="1 2">
    <name type="scientific">Bauhinia variegata</name>
    <name type="common">Purple orchid tree</name>
    <name type="synonym">Phanera variegata</name>
    <dbReference type="NCBI Taxonomy" id="167791"/>
    <lineage>
        <taxon>Eukaryota</taxon>
        <taxon>Viridiplantae</taxon>
        <taxon>Streptophyta</taxon>
        <taxon>Embryophyta</taxon>
        <taxon>Tracheophyta</taxon>
        <taxon>Spermatophyta</taxon>
        <taxon>Magnoliopsida</taxon>
        <taxon>eudicotyledons</taxon>
        <taxon>Gunneridae</taxon>
        <taxon>Pentapetalae</taxon>
        <taxon>rosids</taxon>
        <taxon>fabids</taxon>
        <taxon>Fabales</taxon>
        <taxon>Fabaceae</taxon>
        <taxon>Cercidoideae</taxon>
        <taxon>Cercideae</taxon>
        <taxon>Bauhiniinae</taxon>
        <taxon>Bauhinia</taxon>
    </lineage>
</organism>
<protein>
    <submittedName>
        <fullName evidence="1">Uncharacterized protein</fullName>
    </submittedName>
</protein>
<dbReference type="Proteomes" id="UP000828941">
    <property type="component" value="Chromosome 10"/>
</dbReference>
<name>A0ACB9M2I0_BAUVA</name>
<sequence>MYCLVCTFKDFGRRCCLEFAKEHNIDMVALNPAMVVGPLLQPTLNTSAAAILNLIVLFSQKLHTKNPSAQTFINFFCWMDRYERCCLCHVQAFEIPSASGRYCLAERVAHYSEIVEILHELYPSLQLPERCTENKPFMPAYQISKEKAKSLGIEFTPLDVTPKETVESLREKKFVIL</sequence>
<evidence type="ECO:0000313" key="1">
    <source>
        <dbReference type="EMBL" id="KAI4318282.1"/>
    </source>
</evidence>
<evidence type="ECO:0000313" key="2">
    <source>
        <dbReference type="Proteomes" id="UP000828941"/>
    </source>
</evidence>